<dbReference type="GO" id="GO:0017040">
    <property type="term" value="F:N-acylsphingosine amidohydrolase activity"/>
    <property type="evidence" value="ECO:0007669"/>
    <property type="project" value="UniProtKB-UniRule"/>
</dbReference>
<evidence type="ECO:0000313" key="11">
    <source>
        <dbReference type="Proteomes" id="UP000564496"/>
    </source>
</evidence>
<dbReference type="GO" id="GO:0046514">
    <property type="term" value="P:ceramide catabolic process"/>
    <property type="evidence" value="ECO:0007669"/>
    <property type="project" value="InterPro"/>
</dbReference>
<evidence type="ECO:0000256" key="4">
    <source>
        <dbReference type="PIRSR" id="PIRSR606823-2"/>
    </source>
</evidence>
<gene>
    <name evidence="10" type="ORF">BJ988_004651</name>
</gene>
<proteinExistence type="inferred from homology"/>
<feature type="binding site" evidence="4">
    <location>
        <position position="506"/>
    </location>
    <ligand>
        <name>Zn(2+)</name>
        <dbReference type="ChEBI" id="CHEBI:29105"/>
    </ligand>
</feature>
<feature type="chain" id="PRO_5030578751" description="Neutral ceramidase" evidence="7">
    <location>
        <begin position="32"/>
        <end position="704"/>
    </location>
</feature>
<dbReference type="EMBL" id="JACBZR010000001">
    <property type="protein sequence ID" value="NYI80003.1"/>
    <property type="molecule type" value="Genomic_DNA"/>
</dbReference>
<dbReference type="InterPro" id="IPR031331">
    <property type="entry name" value="NEUT/ALK_ceramidase_C"/>
</dbReference>
<feature type="binding site" evidence="4">
    <location>
        <position position="147"/>
    </location>
    <ligand>
        <name>Zn(2+)</name>
        <dbReference type="ChEBI" id="CHEBI:29105"/>
    </ligand>
</feature>
<evidence type="ECO:0000259" key="9">
    <source>
        <dbReference type="Pfam" id="PF17048"/>
    </source>
</evidence>
<evidence type="ECO:0000259" key="8">
    <source>
        <dbReference type="Pfam" id="PF04734"/>
    </source>
</evidence>
<dbReference type="PANTHER" id="PTHR12670:SF1">
    <property type="entry name" value="NEUTRAL CERAMIDASE"/>
    <property type="match status" value="1"/>
</dbReference>
<keyword evidence="5" id="KW-0443">Lipid metabolism</keyword>
<dbReference type="InterPro" id="IPR031329">
    <property type="entry name" value="NEUT/ALK_ceramidase_N"/>
</dbReference>
<comment type="catalytic activity">
    <reaction evidence="5">
        <text>an N-acylsphing-4-enine + H2O = sphing-4-enine + a fatty acid</text>
        <dbReference type="Rhea" id="RHEA:20856"/>
        <dbReference type="ChEBI" id="CHEBI:15377"/>
        <dbReference type="ChEBI" id="CHEBI:28868"/>
        <dbReference type="ChEBI" id="CHEBI:52639"/>
        <dbReference type="ChEBI" id="CHEBI:57756"/>
        <dbReference type="EC" id="3.5.1.23"/>
    </reaction>
</comment>
<dbReference type="Pfam" id="PF04734">
    <property type="entry name" value="Ceramidase_alk"/>
    <property type="match status" value="1"/>
</dbReference>
<feature type="domain" description="Neutral/alkaline non-lysosomal ceramidase N-terminal" evidence="8">
    <location>
        <begin position="55"/>
        <end position="535"/>
    </location>
</feature>
<evidence type="ECO:0000256" key="3">
    <source>
        <dbReference type="PIRSR" id="PIRSR606823-1"/>
    </source>
</evidence>
<evidence type="ECO:0000313" key="10">
    <source>
        <dbReference type="EMBL" id="NYI80003.1"/>
    </source>
</evidence>
<comment type="caution">
    <text evidence="10">The sequence shown here is derived from an EMBL/GenBank/DDBJ whole genome shotgun (WGS) entry which is preliminary data.</text>
</comment>
<evidence type="ECO:0000256" key="1">
    <source>
        <dbReference type="ARBA" id="ARBA00009835"/>
    </source>
</evidence>
<dbReference type="Proteomes" id="UP000564496">
    <property type="component" value="Unassembled WGS sequence"/>
</dbReference>
<evidence type="ECO:0000256" key="6">
    <source>
        <dbReference type="SAM" id="MobiDB-lite"/>
    </source>
</evidence>
<name>A0A7Z0DQV1_9ACTN</name>
<evidence type="ECO:0000256" key="5">
    <source>
        <dbReference type="RuleBase" id="RU366019"/>
    </source>
</evidence>
<feature type="binding site" evidence="4">
    <location>
        <position position="470"/>
    </location>
    <ligand>
        <name>Zn(2+)</name>
        <dbReference type="ChEBI" id="CHEBI:29105"/>
    </ligand>
</feature>
<dbReference type="InterPro" id="IPR006823">
    <property type="entry name" value="Ceramidase_alk"/>
</dbReference>
<evidence type="ECO:0000256" key="2">
    <source>
        <dbReference type="ARBA" id="ARBA00022801"/>
    </source>
</evidence>
<dbReference type="RefSeq" id="WP_179660236.1">
    <property type="nucleotide sequence ID" value="NZ_JACBZR010000001.1"/>
</dbReference>
<keyword evidence="11" id="KW-1185">Reference proteome</keyword>
<comment type="similarity">
    <text evidence="1 5">Belongs to the neutral ceramidase family.</text>
</comment>
<dbReference type="AlphaFoldDB" id="A0A7Z0DQV1"/>
<dbReference type="PANTHER" id="PTHR12670">
    <property type="entry name" value="CERAMIDASE"/>
    <property type="match status" value="1"/>
</dbReference>
<dbReference type="GO" id="GO:0005576">
    <property type="term" value="C:extracellular region"/>
    <property type="evidence" value="ECO:0007669"/>
    <property type="project" value="TreeGrafter"/>
</dbReference>
<keyword evidence="4" id="KW-0862">Zinc</keyword>
<dbReference type="Gene3D" id="2.60.40.2300">
    <property type="entry name" value="Neutral/alkaline non-lysosomal ceramidase, C-terminal domain"/>
    <property type="match status" value="1"/>
</dbReference>
<organism evidence="10 11">
    <name type="scientific">Nocardioides panzhihuensis</name>
    <dbReference type="NCBI Taxonomy" id="860243"/>
    <lineage>
        <taxon>Bacteria</taxon>
        <taxon>Bacillati</taxon>
        <taxon>Actinomycetota</taxon>
        <taxon>Actinomycetes</taxon>
        <taxon>Propionibacteriales</taxon>
        <taxon>Nocardioidaceae</taxon>
        <taxon>Nocardioides</taxon>
    </lineage>
</organism>
<sequence length="704" mass="75192">MTRVTWRTTGAVTLLAVATLGITTLPPPSSASGADTTYASTARADHRTDQGAGDYLVGRGIADVTGEVAEAGMMGYADLSQASSGLHMRQRARAFVIGDPESDERVVHVLADAGMIFQSVRDAVLAKLEQRFGDTYTERNVMLTATHTHAAPGGYSHHTLYNITTLGYHGKTFRALVDGIVTSIERADADLAPAELSVSASELTNANVNRSKTAFDRNPEADKAHFPGGVDTRSTTLQVRREGELDGVINWFPVHATSMSTDNTLVSPDNKGYAEYAWERLARGVDYIEDSRDPGFVASFAQTNAGDMSPNLNLRPSDGPTTDQFENTRIIGTRTYDAARRGLDDDRALAGGVDSRIVYVDFANTAVRREFTPDGKPHSTCPAALGASFAAGSTEDGGGGLPIFKEGKDGGNPAVAAISEALYTASPALRACQAPKEILLPVGALDMVQQKLPVQLVRIGDLYLVGVPAEVTVVSGLRLRRAVAEAVGTDLDNVLVQGYTNAYAHYLTTPEEYDAKEYEGASTLFGRYELPAFMQTVADLGAAMRTGVDVPLGAKERDRSALQLPSPQGAVVADAPPIAKSYGDVLTAPAATYRPGGQVSVTFAGAHPNNDPHHEGSYLTVERRVSTSSTGEPRWQRIADDSDWSTKLHWARYGVAASKVTITWDVPDDVEPGSYRIRYFGDARSLLGNVRSISGTSPTFAVVD</sequence>
<feature type="signal peptide" evidence="7">
    <location>
        <begin position="1"/>
        <end position="31"/>
    </location>
</feature>
<dbReference type="GO" id="GO:0042759">
    <property type="term" value="P:long-chain fatty acid biosynthetic process"/>
    <property type="evidence" value="ECO:0007669"/>
    <property type="project" value="TreeGrafter"/>
</dbReference>
<dbReference type="Pfam" id="PF17048">
    <property type="entry name" value="Ceramidse_alk_C"/>
    <property type="match status" value="1"/>
</dbReference>
<keyword evidence="7" id="KW-0732">Signal</keyword>
<feature type="region of interest" description="Disordered" evidence="6">
    <location>
        <begin position="26"/>
        <end position="45"/>
    </location>
</feature>
<comment type="cofactor">
    <cofactor evidence="4">
        <name>Zn(2+)</name>
        <dbReference type="ChEBI" id="CHEBI:29105"/>
    </cofactor>
    <text evidence="4">Binds 1 zinc ion per subunit.</text>
</comment>
<accession>A0A7Z0DQV1</accession>
<feature type="domain" description="Neutral/alkaline non-lysosomal ceramidase C-terminal" evidence="9">
    <location>
        <begin position="543"/>
        <end position="702"/>
    </location>
</feature>
<keyword evidence="4" id="KW-0479">Metal-binding</keyword>
<dbReference type="GO" id="GO:0046512">
    <property type="term" value="P:sphingosine biosynthetic process"/>
    <property type="evidence" value="ECO:0007669"/>
    <property type="project" value="TreeGrafter"/>
</dbReference>
<keyword evidence="5" id="KW-0746">Sphingolipid metabolism</keyword>
<feature type="binding site" evidence="4">
    <location>
        <position position="255"/>
    </location>
    <ligand>
        <name>Zn(2+)</name>
        <dbReference type="ChEBI" id="CHEBI:29105"/>
    </ligand>
</feature>
<feature type="active site" description="Nucleophile" evidence="3">
    <location>
        <position position="309"/>
    </location>
</feature>
<dbReference type="EC" id="3.5.1.23" evidence="5"/>
<keyword evidence="2 5" id="KW-0378">Hydrolase</keyword>
<dbReference type="InterPro" id="IPR038445">
    <property type="entry name" value="NCDase_C_sf"/>
</dbReference>
<dbReference type="GO" id="GO:0046872">
    <property type="term" value="F:metal ion binding"/>
    <property type="evidence" value="ECO:0007669"/>
    <property type="project" value="UniProtKB-KW"/>
</dbReference>
<protein>
    <recommendedName>
        <fullName evidence="5">Neutral ceramidase</fullName>
        <ecNumber evidence="5">3.5.1.23</ecNumber>
    </recommendedName>
</protein>
<dbReference type="GO" id="GO:0016020">
    <property type="term" value="C:membrane"/>
    <property type="evidence" value="ECO:0007669"/>
    <property type="project" value="GOC"/>
</dbReference>
<reference evidence="10 11" key="1">
    <citation type="submission" date="2020-07" db="EMBL/GenBank/DDBJ databases">
        <title>Sequencing the genomes of 1000 actinobacteria strains.</title>
        <authorList>
            <person name="Klenk H.-P."/>
        </authorList>
    </citation>
    <scope>NUCLEOTIDE SEQUENCE [LARGE SCALE GENOMIC DNA]</scope>
    <source>
        <strain evidence="10 11">DSM 26487</strain>
    </source>
</reference>
<evidence type="ECO:0000256" key="7">
    <source>
        <dbReference type="SAM" id="SignalP"/>
    </source>
</evidence>
<feature type="compositionally biased region" description="Polar residues" evidence="6">
    <location>
        <begin position="30"/>
        <end position="40"/>
    </location>
</feature>